<organism evidence="3 4">
    <name type="scientific">Pristionchus mayeri</name>
    <dbReference type="NCBI Taxonomy" id="1317129"/>
    <lineage>
        <taxon>Eukaryota</taxon>
        <taxon>Metazoa</taxon>
        <taxon>Ecdysozoa</taxon>
        <taxon>Nematoda</taxon>
        <taxon>Chromadorea</taxon>
        <taxon>Rhabditida</taxon>
        <taxon>Rhabditina</taxon>
        <taxon>Diplogasteromorpha</taxon>
        <taxon>Diplogasteroidea</taxon>
        <taxon>Neodiplogasteridae</taxon>
        <taxon>Pristionchus</taxon>
    </lineage>
</organism>
<evidence type="ECO:0000313" key="3">
    <source>
        <dbReference type="EMBL" id="GMR59337.1"/>
    </source>
</evidence>
<keyword evidence="2" id="KW-0732">Signal</keyword>
<protein>
    <submittedName>
        <fullName evidence="3">Uncharacterized protein</fullName>
    </submittedName>
</protein>
<sequence>LLLSLSILTIVPLIPLCYWKKKQVKVAKQLKVTKKPKKRDDFLNRLRNSIANDHDDNSISKTAEGDESKKKTKKNKDLMRPSREVIDDPREELMPTGEKINDAYEKVGASQEKVMH</sequence>
<gene>
    <name evidence="3" type="ORF">PMAYCL1PPCAC_29532</name>
</gene>
<dbReference type="AlphaFoldDB" id="A0AAN5IAX6"/>
<feature type="chain" id="PRO_5043003519" evidence="2">
    <location>
        <begin position="20"/>
        <end position="116"/>
    </location>
</feature>
<feature type="non-terminal residue" evidence="3">
    <location>
        <position position="116"/>
    </location>
</feature>
<feature type="region of interest" description="Disordered" evidence="1">
    <location>
        <begin position="47"/>
        <end position="116"/>
    </location>
</feature>
<keyword evidence="4" id="KW-1185">Reference proteome</keyword>
<evidence type="ECO:0000256" key="1">
    <source>
        <dbReference type="SAM" id="MobiDB-lite"/>
    </source>
</evidence>
<comment type="caution">
    <text evidence="3">The sequence shown here is derived from an EMBL/GenBank/DDBJ whole genome shotgun (WGS) entry which is preliminary data.</text>
</comment>
<feature type="signal peptide" evidence="2">
    <location>
        <begin position="1"/>
        <end position="19"/>
    </location>
</feature>
<dbReference type="Proteomes" id="UP001328107">
    <property type="component" value="Unassembled WGS sequence"/>
</dbReference>
<accession>A0AAN5IAX6</accession>
<dbReference type="EMBL" id="BTRK01000006">
    <property type="protein sequence ID" value="GMR59337.1"/>
    <property type="molecule type" value="Genomic_DNA"/>
</dbReference>
<feature type="compositionally biased region" description="Basic and acidic residues" evidence="1">
    <location>
        <begin position="52"/>
        <end position="105"/>
    </location>
</feature>
<proteinExistence type="predicted"/>
<evidence type="ECO:0000256" key="2">
    <source>
        <dbReference type="SAM" id="SignalP"/>
    </source>
</evidence>
<feature type="non-terminal residue" evidence="3">
    <location>
        <position position="1"/>
    </location>
</feature>
<evidence type="ECO:0000313" key="4">
    <source>
        <dbReference type="Proteomes" id="UP001328107"/>
    </source>
</evidence>
<name>A0AAN5IAX6_9BILA</name>
<reference evidence="4" key="1">
    <citation type="submission" date="2022-10" db="EMBL/GenBank/DDBJ databases">
        <title>Genome assembly of Pristionchus species.</title>
        <authorList>
            <person name="Yoshida K."/>
            <person name="Sommer R.J."/>
        </authorList>
    </citation>
    <scope>NUCLEOTIDE SEQUENCE [LARGE SCALE GENOMIC DNA]</scope>
    <source>
        <strain evidence="4">RS5460</strain>
    </source>
</reference>